<dbReference type="AlphaFoldDB" id="A0A401H4Y9"/>
<organism evidence="1 2">
    <name type="scientific">Sparassis crispa</name>
    <dbReference type="NCBI Taxonomy" id="139825"/>
    <lineage>
        <taxon>Eukaryota</taxon>
        <taxon>Fungi</taxon>
        <taxon>Dikarya</taxon>
        <taxon>Basidiomycota</taxon>
        <taxon>Agaricomycotina</taxon>
        <taxon>Agaricomycetes</taxon>
        <taxon>Polyporales</taxon>
        <taxon>Sparassidaceae</taxon>
        <taxon>Sparassis</taxon>
    </lineage>
</organism>
<reference evidence="1 2" key="1">
    <citation type="journal article" date="2018" name="Sci. Rep.">
        <title>Genome sequence of the cauliflower mushroom Sparassis crispa (Hanabiratake) and its association with beneficial usage.</title>
        <authorList>
            <person name="Kiyama R."/>
            <person name="Furutani Y."/>
            <person name="Kawaguchi K."/>
            <person name="Nakanishi T."/>
        </authorList>
    </citation>
    <scope>NUCLEOTIDE SEQUENCE [LARGE SCALE GENOMIC DNA]</scope>
</reference>
<comment type="caution">
    <text evidence="1">The sequence shown here is derived from an EMBL/GenBank/DDBJ whole genome shotgun (WGS) entry which is preliminary data.</text>
</comment>
<dbReference type="RefSeq" id="XP_027620323.1">
    <property type="nucleotide sequence ID" value="XM_027764522.1"/>
</dbReference>
<dbReference type="InParanoid" id="A0A401H4Y9"/>
<protein>
    <recommendedName>
        <fullName evidence="3">F-box domain-containing protein</fullName>
    </recommendedName>
</protein>
<evidence type="ECO:0000313" key="1">
    <source>
        <dbReference type="EMBL" id="GBE89410.1"/>
    </source>
</evidence>
<dbReference type="GeneID" id="38786327"/>
<evidence type="ECO:0000313" key="2">
    <source>
        <dbReference type="Proteomes" id="UP000287166"/>
    </source>
</evidence>
<accession>A0A401H4Y9</accession>
<dbReference type="OrthoDB" id="2741110at2759"/>
<proteinExistence type="predicted"/>
<keyword evidence="2" id="KW-1185">Reference proteome</keyword>
<dbReference type="EMBL" id="BFAD01000016">
    <property type="protein sequence ID" value="GBE89410.1"/>
    <property type="molecule type" value="Genomic_DNA"/>
</dbReference>
<dbReference type="STRING" id="139825.A0A401H4Y9"/>
<dbReference type="Proteomes" id="UP000287166">
    <property type="component" value="Unassembled WGS sequence"/>
</dbReference>
<name>A0A401H4Y9_9APHY</name>
<evidence type="ECO:0008006" key="3">
    <source>
        <dbReference type="Google" id="ProtNLM"/>
    </source>
</evidence>
<sequence>MSFRSLGSPELQSSELDMRKRRKPLHRFQARSLPQELVDMIIDIFGSKYDRDALNACSLVCHAWLPRSRSHIHSAVRLDYTSNLEHLQALYTTFLAIYVRSLSIDTCGSDGMPADQSWVDKMQPLLANVTKVERLSIEGIAWSELEENTRALFCTKYPGVTDLWLATCDFADPADLVHLHQAFPLLSSARMEGVSSDDIVFDHALRLNSDTLSLRWLDVGDLCTSPGVLAKWAFCYRKQVSIENIHFTWDCGDLVDLGNVLQIAGSSVKTLSITMDSRVDAATLPQYLNLSRSTGLCSFRLLARIEENHDDTTEFFWIPDCIAQLSSPSISIVRVHIEIRAFLQLSHVNWTRIDSVLSDTKSLTRVEVCVIRRWEASDEDDKQALGTITSSMPKLKSRGILDVMRQYS</sequence>
<gene>
    <name evidence="1" type="ORF">SCP_1600720</name>
</gene>